<feature type="transmembrane region" description="Helical" evidence="2">
    <location>
        <begin position="20"/>
        <end position="38"/>
    </location>
</feature>
<gene>
    <name evidence="3" type="ORF">ACFSBW_13115</name>
</gene>
<evidence type="ECO:0000313" key="4">
    <source>
        <dbReference type="Proteomes" id="UP001597052"/>
    </source>
</evidence>
<dbReference type="EMBL" id="JBHUDM010000003">
    <property type="protein sequence ID" value="MFD1642815.1"/>
    <property type="molecule type" value="Genomic_DNA"/>
</dbReference>
<accession>A0ABD6DBW7</accession>
<keyword evidence="2" id="KW-1133">Transmembrane helix</keyword>
<keyword evidence="2" id="KW-0472">Membrane</keyword>
<keyword evidence="4" id="KW-1185">Reference proteome</keyword>
<feature type="region of interest" description="Disordered" evidence="1">
    <location>
        <begin position="343"/>
        <end position="373"/>
    </location>
</feature>
<organism evidence="3 4">
    <name type="scientific">Halohasta litorea</name>
    <dbReference type="NCBI Taxonomy" id="869891"/>
    <lineage>
        <taxon>Archaea</taxon>
        <taxon>Methanobacteriati</taxon>
        <taxon>Methanobacteriota</taxon>
        <taxon>Stenosarchaea group</taxon>
        <taxon>Halobacteria</taxon>
        <taxon>Halobacteriales</taxon>
        <taxon>Haloferacaceae</taxon>
        <taxon>Halohasta</taxon>
    </lineage>
</organism>
<dbReference type="AlphaFoldDB" id="A0ABD6DBW7"/>
<protein>
    <submittedName>
        <fullName evidence="3">Uncharacterized protein</fullName>
    </submittedName>
</protein>
<feature type="transmembrane region" description="Helical" evidence="2">
    <location>
        <begin position="210"/>
        <end position="227"/>
    </location>
</feature>
<feature type="transmembrane region" description="Helical" evidence="2">
    <location>
        <begin position="58"/>
        <end position="76"/>
    </location>
</feature>
<feature type="compositionally biased region" description="Polar residues" evidence="1">
    <location>
        <begin position="356"/>
        <end position="373"/>
    </location>
</feature>
<evidence type="ECO:0000313" key="3">
    <source>
        <dbReference type="EMBL" id="MFD1642815.1"/>
    </source>
</evidence>
<feature type="transmembrane region" description="Helical" evidence="2">
    <location>
        <begin position="185"/>
        <end position="204"/>
    </location>
</feature>
<sequence length="373" mass="40004">MLLARLKKSGRKYAAKYLRLTLLSLVVAAVVTAVISAVGNPRQISVLPERLGPPLVGVFIQVLVVCFVGGLIIRLVSAHSADLKQAWNERIGGPLVDRWTGLARRTRAIITGVATAVVAGTAAAVAGVVYPVPLSLIGAVALFAWPVGTYWSLRRQSTAESANIGKSVVVRSRYADLRQQETRTVALLGGFLIAAATGTGLWLLGVDTAATAGIAGLVWLVATVIVYNRYETILTERTALAIVATTTTTESDGLELMIKNRGEETVDLTNPTLEDTTHERYRIERQFTLQPGGCATIQLPASFTWSTTTAERTLPLGYTLDRSQAVPIVYTQQGTAFELQHDGQTEENTAWAGSDETYTPEPTTVSNGAHSQD</sequence>
<feature type="transmembrane region" description="Helical" evidence="2">
    <location>
        <begin position="136"/>
        <end position="153"/>
    </location>
</feature>
<evidence type="ECO:0000256" key="2">
    <source>
        <dbReference type="SAM" id="Phobius"/>
    </source>
</evidence>
<name>A0ABD6DBW7_9EURY</name>
<dbReference type="RefSeq" id="WP_256396214.1">
    <property type="nucleotide sequence ID" value="NZ_JANHDJ010000003.1"/>
</dbReference>
<evidence type="ECO:0000256" key="1">
    <source>
        <dbReference type="SAM" id="MobiDB-lite"/>
    </source>
</evidence>
<reference evidence="3 4" key="1">
    <citation type="journal article" date="2019" name="Int. J. Syst. Evol. Microbiol.">
        <title>The Global Catalogue of Microorganisms (GCM) 10K type strain sequencing project: providing services to taxonomists for standard genome sequencing and annotation.</title>
        <authorList>
            <consortium name="The Broad Institute Genomics Platform"/>
            <consortium name="The Broad Institute Genome Sequencing Center for Infectious Disease"/>
            <person name="Wu L."/>
            <person name="Ma J."/>
        </authorList>
    </citation>
    <scope>NUCLEOTIDE SEQUENCE [LARGE SCALE GENOMIC DNA]</scope>
    <source>
        <strain evidence="3 4">CGMCC 1.10593</strain>
    </source>
</reference>
<feature type="transmembrane region" description="Helical" evidence="2">
    <location>
        <begin position="108"/>
        <end position="130"/>
    </location>
</feature>
<comment type="caution">
    <text evidence="3">The sequence shown here is derived from an EMBL/GenBank/DDBJ whole genome shotgun (WGS) entry which is preliminary data.</text>
</comment>
<keyword evidence="2" id="KW-0812">Transmembrane</keyword>
<dbReference type="Proteomes" id="UP001597052">
    <property type="component" value="Unassembled WGS sequence"/>
</dbReference>
<proteinExistence type="predicted"/>